<dbReference type="GO" id="GO:0003677">
    <property type="term" value="F:DNA binding"/>
    <property type="evidence" value="ECO:0007669"/>
    <property type="project" value="InterPro"/>
</dbReference>
<evidence type="ECO:0000313" key="1">
    <source>
        <dbReference type="EMBL" id="GED99483.1"/>
    </source>
</evidence>
<dbReference type="Gene3D" id="3.30.1310.10">
    <property type="entry name" value="Nucleoid-associated protein YbaB-like domain"/>
    <property type="match status" value="1"/>
</dbReference>
<protein>
    <recommendedName>
        <fullName evidence="3">Nucleoid-associated protein YbaB</fullName>
    </recommendedName>
</protein>
<reference evidence="2" key="1">
    <citation type="submission" date="2019-06" db="EMBL/GenBank/DDBJ databases">
        <title>Gordonia isolated from sludge of a wastewater treatment plant.</title>
        <authorList>
            <person name="Tamura T."/>
            <person name="Aoyama K."/>
            <person name="Kang Y."/>
            <person name="Saito S."/>
            <person name="Akiyama N."/>
            <person name="Yazawa K."/>
            <person name="Gonoi T."/>
            <person name="Mikami Y."/>
        </authorList>
    </citation>
    <scope>NUCLEOTIDE SEQUENCE [LARGE SCALE GENOMIC DNA]</scope>
    <source>
        <strain evidence="2">NBRC 107697</strain>
    </source>
</reference>
<sequence length="104" mass="10753">MANPELDEMLAAATAAVGRMADLNDDYEAIRAQAADPRNLVTATVNGAGGLVGLRLDPASLRLGASELGDLIASTALIAAQRAFARRAAITEEFQSELGAADNR</sequence>
<name>A0A7I9V2U0_9ACTN</name>
<dbReference type="AlphaFoldDB" id="A0A7I9V2U0"/>
<comment type="caution">
    <text evidence="1">The sequence shown here is derived from an EMBL/GenBank/DDBJ whole genome shotgun (WGS) entry which is preliminary data.</text>
</comment>
<organism evidence="1 2">
    <name type="scientific">Gordonia crocea</name>
    <dbReference type="NCBI Taxonomy" id="589162"/>
    <lineage>
        <taxon>Bacteria</taxon>
        <taxon>Bacillati</taxon>
        <taxon>Actinomycetota</taxon>
        <taxon>Actinomycetes</taxon>
        <taxon>Mycobacteriales</taxon>
        <taxon>Gordoniaceae</taxon>
        <taxon>Gordonia</taxon>
    </lineage>
</organism>
<dbReference type="SUPFAM" id="SSF82607">
    <property type="entry name" value="YbaB-like"/>
    <property type="match status" value="1"/>
</dbReference>
<dbReference type="Pfam" id="PF02575">
    <property type="entry name" value="YbaB_DNA_bd"/>
    <property type="match status" value="1"/>
</dbReference>
<proteinExistence type="predicted"/>
<dbReference type="Proteomes" id="UP000444980">
    <property type="component" value="Unassembled WGS sequence"/>
</dbReference>
<evidence type="ECO:0008006" key="3">
    <source>
        <dbReference type="Google" id="ProtNLM"/>
    </source>
</evidence>
<dbReference type="InterPro" id="IPR004401">
    <property type="entry name" value="YbaB/EbfC"/>
</dbReference>
<keyword evidence="2" id="KW-1185">Reference proteome</keyword>
<dbReference type="InterPro" id="IPR036894">
    <property type="entry name" value="YbaB-like_sf"/>
</dbReference>
<accession>A0A7I9V2U0</accession>
<gene>
    <name evidence="1" type="ORF">nbrc107697_35220</name>
</gene>
<dbReference type="EMBL" id="BJOU01000019">
    <property type="protein sequence ID" value="GED99483.1"/>
    <property type="molecule type" value="Genomic_DNA"/>
</dbReference>
<evidence type="ECO:0000313" key="2">
    <source>
        <dbReference type="Proteomes" id="UP000444980"/>
    </source>
</evidence>